<dbReference type="KEGG" id="nch:A0U93_10190"/>
<protein>
    <submittedName>
        <fullName evidence="1">Uncharacterized protein</fullName>
    </submittedName>
</protein>
<name>A0A1U9KR74_9PROT</name>
<sequence length="133" mass="14790">MTLELRLSALELATRVPCLSGVEEIVDAAEKILLWLKKDEPSTQGQKCCADEEPKVFVPSCSSGREQRLSVLKHSIPEMRKDLSTMQDVYALACPAGASDDELRRLRNKIAEFEKLIDVAERAVASLEKKFVG</sequence>
<reference evidence="1 2" key="1">
    <citation type="submission" date="2016-03" db="EMBL/GenBank/DDBJ databases">
        <title>Acetic acid bacteria sequencing.</title>
        <authorList>
            <person name="Brandt J."/>
            <person name="Jakob F."/>
            <person name="Vogel R.F."/>
        </authorList>
    </citation>
    <scope>NUCLEOTIDE SEQUENCE [LARGE SCALE GENOMIC DNA]</scope>
    <source>
        <strain evidence="1 2">NBRC 101099</strain>
    </source>
</reference>
<dbReference type="AlphaFoldDB" id="A0A1U9KR74"/>
<dbReference type="Proteomes" id="UP000188604">
    <property type="component" value="Chromosome"/>
</dbReference>
<keyword evidence="2" id="KW-1185">Reference proteome</keyword>
<evidence type="ECO:0000313" key="2">
    <source>
        <dbReference type="Proteomes" id="UP000188604"/>
    </source>
</evidence>
<organism evidence="1 2">
    <name type="scientific">Neoasaia chiangmaiensis</name>
    <dbReference type="NCBI Taxonomy" id="320497"/>
    <lineage>
        <taxon>Bacteria</taxon>
        <taxon>Pseudomonadati</taxon>
        <taxon>Pseudomonadota</taxon>
        <taxon>Alphaproteobacteria</taxon>
        <taxon>Acetobacterales</taxon>
        <taxon>Acetobacteraceae</taxon>
        <taxon>Neoasaia</taxon>
    </lineage>
</organism>
<accession>A0A1U9KR74</accession>
<dbReference type="EMBL" id="CP014691">
    <property type="protein sequence ID" value="AQS88247.1"/>
    <property type="molecule type" value="Genomic_DNA"/>
</dbReference>
<proteinExistence type="predicted"/>
<evidence type="ECO:0000313" key="1">
    <source>
        <dbReference type="EMBL" id="AQS88247.1"/>
    </source>
</evidence>
<dbReference type="RefSeq" id="WP_077807267.1">
    <property type="nucleotide sequence ID" value="NZ_BJXS01000003.1"/>
</dbReference>
<gene>
    <name evidence="1" type="ORF">A0U93_10190</name>
</gene>
<dbReference type="STRING" id="320497.A0U93_10190"/>